<evidence type="ECO:0000256" key="4">
    <source>
        <dbReference type="HAMAP-Rule" id="MF_00923"/>
    </source>
</evidence>
<dbReference type="EMBL" id="CP058708">
    <property type="protein sequence ID" value="QLH51405.1"/>
    <property type="molecule type" value="Genomic_DNA"/>
</dbReference>
<dbReference type="PANTHER" id="PTHR34512:SF30">
    <property type="entry name" value="OUTER MEMBRANE PROTEIN ASSEMBLY FACTOR BAMB"/>
    <property type="match status" value="1"/>
</dbReference>
<keyword evidence="1 4" id="KW-0732">Signal</keyword>
<dbReference type="GO" id="GO:0009279">
    <property type="term" value="C:cell outer membrane"/>
    <property type="evidence" value="ECO:0007669"/>
    <property type="project" value="UniProtKB-SubCell"/>
</dbReference>
<dbReference type="GO" id="GO:0043165">
    <property type="term" value="P:Gram-negative-bacterium-type cell outer membrane assembly"/>
    <property type="evidence" value="ECO:0007669"/>
    <property type="project" value="UniProtKB-UniRule"/>
</dbReference>
<evidence type="ECO:0000256" key="3">
    <source>
        <dbReference type="ARBA" id="ARBA00023237"/>
    </source>
</evidence>
<dbReference type="SMART" id="SM00564">
    <property type="entry name" value="PQQ"/>
    <property type="match status" value="7"/>
</dbReference>
<dbReference type="Proteomes" id="UP000021315">
    <property type="component" value="Unassembled WGS sequence"/>
</dbReference>
<comment type="subcellular location">
    <subcellularLocation>
        <location evidence="4">Cell outer membrane</location>
        <topology evidence="4">Lipid-anchor</topology>
    </subcellularLocation>
</comment>
<comment type="similarity">
    <text evidence="4">Belongs to the BamB family.</text>
</comment>
<accession>A0A7D5SND0</accession>
<reference evidence="8" key="3">
    <citation type="submission" date="2020-06" db="EMBL/GenBank/DDBJ databases">
        <authorList>
            <person name="Arumugam K."/>
            <person name="Besarab I."/>
            <person name="Haryono M."/>
            <person name="Bagci C."/>
            <person name="Beier S."/>
            <person name="Buchfink B."/>
            <person name="Gorska A."/>
            <person name="Qiu G."/>
            <person name="Huson D.H."/>
            <person name="Williams R.B."/>
        </authorList>
    </citation>
    <scope>NUCLEOTIDE SEQUENCE</scope>
    <source>
        <strain evidence="8">SSA1</strain>
    </source>
</reference>
<keyword evidence="9" id="KW-1185">Reference proteome</keyword>
<dbReference type="SUPFAM" id="SSF50998">
    <property type="entry name" value="Quinoprotein alcohol dehydrogenase-like"/>
    <property type="match status" value="1"/>
</dbReference>
<gene>
    <name evidence="4 7" type="primary">bamB</name>
    <name evidence="7" type="ORF">AW06_002656</name>
    <name evidence="8" type="ORF">HWD57_17530</name>
</gene>
<dbReference type="Proteomes" id="UP000509684">
    <property type="component" value="Chromosome"/>
</dbReference>
<dbReference type="InterPro" id="IPR018391">
    <property type="entry name" value="PQQ_b-propeller_rpt"/>
</dbReference>
<dbReference type="KEGG" id="acog:HWD57_17530"/>
<reference evidence="7 9" key="1">
    <citation type="submission" date="2014-02" db="EMBL/GenBank/DDBJ databases">
        <title>Expanding our view of genomic diversity in Candidatus Accumulibacter clades.</title>
        <authorList>
            <person name="Skennerton C.T."/>
            <person name="Barr J.J."/>
            <person name="Slater F.R."/>
            <person name="Bond P.L."/>
            <person name="Tyson G.W."/>
        </authorList>
    </citation>
    <scope>NUCLEOTIDE SEQUENCE [LARGE SCALE GENOMIC DNA]</scope>
    <source>
        <strain evidence="9">SK-02</strain>
    </source>
</reference>
<evidence type="ECO:0000313" key="9">
    <source>
        <dbReference type="Proteomes" id="UP000021315"/>
    </source>
</evidence>
<feature type="chain" id="PRO_5008981859" description="Outer membrane protein assembly factor BamB" evidence="5">
    <location>
        <begin position="24"/>
        <end position="381"/>
    </location>
</feature>
<organism evidence="7 9">
    <name type="scientific">Candidatus Accumulibacter cognatus</name>
    <dbReference type="NCBI Taxonomy" id="2954383"/>
    <lineage>
        <taxon>Bacteria</taxon>
        <taxon>Pseudomonadati</taxon>
        <taxon>Pseudomonadota</taxon>
        <taxon>Betaproteobacteria</taxon>
        <taxon>Candidatus Accumulibacter</taxon>
    </lineage>
</organism>
<dbReference type="PROSITE" id="PS51257">
    <property type="entry name" value="PROKAR_LIPOPROTEIN"/>
    <property type="match status" value="1"/>
</dbReference>
<dbReference type="NCBIfam" id="TIGR03300">
    <property type="entry name" value="assembly_YfgL"/>
    <property type="match status" value="1"/>
</dbReference>
<keyword evidence="2 4" id="KW-0472">Membrane</keyword>
<dbReference type="InterPro" id="IPR015943">
    <property type="entry name" value="WD40/YVTN_repeat-like_dom_sf"/>
</dbReference>
<dbReference type="STRING" id="1453999.AW06_002656"/>
<dbReference type="HAMAP" id="MF_00923">
    <property type="entry name" value="OM_assembly_BamB"/>
    <property type="match status" value="1"/>
</dbReference>
<keyword evidence="4" id="KW-0564">Palmitate</keyword>
<name>A0A080MG57_9PROT</name>
<reference evidence="8 10" key="2">
    <citation type="journal article" date="2019" name="Microbiome">
        <title>Annotated bacterial chromosomes from frame-shift-corrected long-read metagenomic data.</title>
        <authorList>
            <person name="Arumugam K."/>
            <person name="Bagci C."/>
            <person name="Bessarab I."/>
            <person name="Beier S."/>
            <person name="Buchfink B."/>
            <person name="Gorska A."/>
            <person name="Qiu G."/>
            <person name="Huson D.H."/>
            <person name="Williams R.B.H."/>
        </authorList>
    </citation>
    <scope>NUCLEOTIDE SEQUENCE [LARGE SCALE GENOMIC DNA]</scope>
    <source>
        <strain evidence="8">SSA1</strain>
    </source>
</reference>
<dbReference type="GO" id="GO:0051205">
    <property type="term" value="P:protein insertion into membrane"/>
    <property type="evidence" value="ECO:0007669"/>
    <property type="project" value="UniProtKB-UniRule"/>
</dbReference>
<keyword evidence="4" id="KW-0449">Lipoprotein</keyword>
<feature type="domain" description="Pyrrolo-quinoline quinone repeat" evidence="6">
    <location>
        <begin position="78"/>
        <end position="307"/>
    </location>
</feature>
<comment type="subunit">
    <text evidence="4">Part of the Bam complex.</text>
</comment>
<dbReference type="InterPro" id="IPR011047">
    <property type="entry name" value="Quinoprotein_ADH-like_sf"/>
</dbReference>
<evidence type="ECO:0000259" key="6">
    <source>
        <dbReference type="Pfam" id="PF13360"/>
    </source>
</evidence>
<dbReference type="Gene3D" id="2.130.10.10">
    <property type="entry name" value="YVTN repeat-like/Quinoprotein amine dehydrogenase"/>
    <property type="match status" value="1"/>
</dbReference>
<dbReference type="InterPro" id="IPR002372">
    <property type="entry name" value="PQQ_rpt_dom"/>
</dbReference>
<protein>
    <recommendedName>
        <fullName evidence="4">Outer membrane protein assembly factor BamB</fullName>
    </recommendedName>
</protein>
<evidence type="ECO:0000256" key="5">
    <source>
        <dbReference type="SAM" id="SignalP"/>
    </source>
</evidence>
<comment type="function">
    <text evidence="4">Part of the outer membrane protein assembly complex, which is involved in assembly and insertion of beta-barrel proteins into the outer membrane.</text>
</comment>
<evidence type="ECO:0000313" key="10">
    <source>
        <dbReference type="Proteomes" id="UP000509684"/>
    </source>
</evidence>
<sequence length="381" mass="40143">MGYSFRAAAGLLLLLVGCSTLDALNPFSGASGPKMAELQTIQPTDAVRVLWSADIGKAGDHTFVPAVVGSSVYSAALDGTVVRLDDGQQVWKINAGKPLSGGVGADQRMVVVGTAKGELFAFATADGSLLWKARASSEIVAPPTVSSGLVIVRSGDHRLTAYDPLDGKRKWVYQRPSTPLSLRVVAGPVLIDRYVFAGFPGGKLIAVSAENGAPLWEGTVALPKGATELDRIADVTSVPVIDGRMICAVAFQGRVACFDLGNGNLIWSRDISSAAGVAIDSRYVYVSDDKGAVHALDKASGASLWKQDKLFLRRLTAPLPMRHLIAVADVKGVVHYLSRDDGSFAARQTTDGSAVRAPLQRLGSHLVVQTANGRLLVIETQ</sequence>
<dbReference type="InterPro" id="IPR017687">
    <property type="entry name" value="BamB"/>
</dbReference>
<dbReference type="PANTHER" id="PTHR34512">
    <property type="entry name" value="CELL SURFACE PROTEIN"/>
    <property type="match status" value="1"/>
</dbReference>
<dbReference type="EMBL" id="JDST02000059">
    <property type="protein sequence ID" value="KFB76234.1"/>
    <property type="molecule type" value="Genomic_DNA"/>
</dbReference>
<proteinExistence type="inferred from homology"/>
<dbReference type="AlphaFoldDB" id="A0A080MG57"/>
<evidence type="ECO:0000313" key="7">
    <source>
        <dbReference type="EMBL" id="KFB76234.1"/>
    </source>
</evidence>
<evidence type="ECO:0000313" key="8">
    <source>
        <dbReference type="EMBL" id="QLH51405.1"/>
    </source>
</evidence>
<dbReference type="RefSeq" id="WP_034950114.1">
    <property type="nucleotide sequence ID" value="NZ_JDST02000059.1"/>
</dbReference>
<feature type="signal peptide" evidence="5">
    <location>
        <begin position="1"/>
        <end position="23"/>
    </location>
</feature>
<dbReference type="Pfam" id="PF13360">
    <property type="entry name" value="PQQ_2"/>
    <property type="match status" value="1"/>
</dbReference>
<accession>A0A080MG57</accession>
<evidence type="ECO:0000256" key="1">
    <source>
        <dbReference type="ARBA" id="ARBA00022729"/>
    </source>
</evidence>
<evidence type="ECO:0000256" key="2">
    <source>
        <dbReference type="ARBA" id="ARBA00023136"/>
    </source>
</evidence>
<keyword evidence="3 4" id="KW-0998">Cell outer membrane</keyword>